<evidence type="ECO:0000313" key="2">
    <source>
        <dbReference type="Proteomes" id="UP000789920"/>
    </source>
</evidence>
<reference evidence="1" key="1">
    <citation type="submission" date="2021-06" db="EMBL/GenBank/DDBJ databases">
        <authorList>
            <person name="Kallberg Y."/>
            <person name="Tangrot J."/>
            <person name="Rosling A."/>
        </authorList>
    </citation>
    <scope>NUCLEOTIDE SEQUENCE</scope>
    <source>
        <strain evidence="1">MA461A</strain>
    </source>
</reference>
<feature type="non-terminal residue" evidence="1">
    <location>
        <position position="1"/>
    </location>
</feature>
<accession>A0ACA9QX45</accession>
<gene>
    <name evidence="1" type="ORF">RPERSI_LOCUS16041</name>
</gene>
<dbReference type="EMBL" id="CAJVQC010039215">
    <property type="protein sequence ID" value="CAG8767982.1"/>
    <property type="molecule type" value="Genomic_DNA"/>
</dbReference>
<comment type="caution">
    <text evidence="1">The sequence shown here is derived from an EMBL/GenBank/DDBJ whole genome shotgun (WGS) entry which is preliminary data.</text>
</comment>
<protein>
    <submittedName>
        <fullName evidence="1">16585_t:CDS:1</fullName>
    </submittedName>
</protein>
<name>A0ACA9QX45_9GLOM</name>
<keyword evidence="2" id="KW-1185">Reference proteome</keyword>
<organism evidence="1 2">
    <name type="scientific">Racocetra persica</name>
    <dbReference type="NCBI Taxonomy" id="160502"/>
    <lineage>
        <taxon>Eukaryota</taxon>
        <taxon>Fungi</taxon>
        <taxon>Fungi incertae sedis</taxon>
        <taxon>Mucoromycota</taxon>
        <taxon>Glomeromycotina</taxon>
        <taxon>Glomeromycetes</taxon>
        <taxon>Diversisporales</taxon>
        <taxon>Gigasporaceae</taxon>
        <taxon>Racocetra</taxon>
    </lineage>
</organism>
<evidence type="ECO:0000313" key="1">
    <source>
        <dbReference type="EMBL" id="CAG8767982.1"/>
    </source>
</evidence>
<sequence length="72" mass="8044">NHSSNHNCRTYKSYNQKILLNLIIAIDSVFHLKDKNSFASPTSTSLLLQLNISTMALHITTAYHSTVKPSSI</sequence>
<proteinExistence type="predicted"/>
<dbReference type="Proteomes" id="UP000789920">
    <property type="component" value="Unassembled WGS sequence"/>
</dbReference>